<evidence type="ECO:0000313" key="2">
    <source>
        <dbReference type="EMBL" id="UZJ24056.1"/>
    </source>
</evidence>
<evidence type="ECO:0000313" key="3">
    <source>
        <dbReference type="Proteomes" id="UP001164965"/>
    </source>
</evidence>
<keyword evidence="3" id="KW-1185">Reference proteome</keyword>
<feature type="region of interest" description="Disordered" evidence="1">
    <location>
        <begin position="1"/>
        <end position="27"/>
    </location>
</feature>
<dbReference type="RefSeq" id="WP_265382163.1">
    <property type="nucleotide sequence ID" value="NZ_CP110615.1"/>
</dbReference>
<name>A0ABY6NYD3_9NOCA</name>
<organism evidence="2 3">
    <name type="scientific">Rhodococcus antarcticus</name>
    <dbReference type="NCBI Taxonomy" id="2987751"/>
    <lineage>
        <taxon>Bacteria</taxon>
        <taxon>Bacillati</taxon>
        <taxon>Actinomycetota</taxon>
        <taxon>Actinomycetes</taxon>
        <taxon>Mycobacteriales</taxon>
        <taxon>Nocardiaceae</taxon>
        <taxon>Rhodococcus</taxon>
    </lineage>
</organism>
<accession>A0ABY6NYD3</accession>
<dbReference type="InterPro" id="IPR025443">
    <property type="entry name" value="DUF4307"/>
</dbReference>
<evidence type="ECO:0000256" key="1">
    <source>
        <dbReference type="SAM" id="MobiDB-lite"/>
    </source>
</evidence>
<sequence>MTAPLPPGRYSRNAGREAAPATGQSTRRRTVAISVAGGLFGLGVAWVGYQNLSAAPVSGDQLAFTLVDDSTVSIRFDVTRDDPSQPAVCILRARSLDGSETGRREVYIPPSTEGVMTVTSTVRTSKPPVASDVYGCGLTVPAYLVP</sequence>
<dbReference type="Proteomes" id="UP001164965">
    <property type="component" value="Chromosome"/>
</dbReference>
<proteinExistence type="predicted"/>
<reference evidence="2" key="1">
    <citation type="submission" date="2022-10" db="EMBL/GenBank/DDBJ databases">
        <title>Rhodococcus sp.75.</title>
        <authorList>
            <person name="Sun M."/>
        </authorList>
    </citation>
    <scope>NUCLEOTIDE SEQUENCE</scope>
    <source>
        <strain evidence="2">75</strain>
    </source>
</reference>
<dbReference type="EMBL" id="CP110615">
    <property type="protein sequence ID" value="UZJ24056.1"/>
    <property type="molecule type" value="Genomic_DNA"/>
</dbReference>
<dbReference type="Pfam" id="PF14155">
    <property type="entry name" value="DUF4307"/>
    <property type="match status" value="1"/>
</dbReference>
<gene>
    <name evidence="2" type="ORF">RHODO2019_12850</name>
</gene>
<protein>
    <submittedName>
        <fullName evidence="2">DUF4307 domain-containing protein</fullName>
    </submittedName>
</protein>